<feature type="non-terminal residue" evidence="1">
    <location>
        <position position="1"/>
    </location>
</feature>
<accession>A0A392WDU1</accession>
<evidence type="ECO:0000313" key="1">
    <source>
        <dbReference type="EMBL" id="MCI97772.1"/>
    </source>
</evidence>
<organism evidence="1 2">
    <name type="scientific">Trifolium medium</name>
    <dbReference type="NCBI Taxonomy" id="97028"/>
    <lineage>
        <taxon>Eukaryota</taxon>
        <taxon>Viridiplantae</taxon>
        <taxon>Streptophyta</taxon>
        <taxon>Embryophyta</taxon>
        <taxon>Tracheophyta</taxon>
        <taxon>Spermatophyta</taxon>
        <taxon>Magnoliopsida</taxon>
        <taxon>eudicotyledons</taxon>
        <taxon>Gunneridae</taxon>
        <taxon>Pentapetalae</taxon>
        <taxon>rosids</taxon>
        <taxon>fabids</taxon>
        <taxon>Fabales</taxon>
        <taxon>Fabaceae</taxon>
        <taxon>Papilionoideae</taxon>
        <taxon>50 kb inversion clade</taxon>
        <taxon>NPAAA clade</taxon>
        <taxon>Hologalegina</taxon>
        <taxon>IRL clade</taxon>
        <taxon>Trifolieae</taxon>
        <taxon>Trifolium</taxon>
    </lineage>
</organism>
<protein>
    <submittedName>
        <fullName evidence="1">Uncharacterized protein</fullName>
    </submittedName>
</protein>
<dbReference type="Proteomes" id="UP000265520">
    <property type="component" value="Unassembled WGS sequence"/>
</dbReference>
<reference evidence="1 2" key="1">
    <citation type="journal article" date="2018" name="Front. Plant Sci.">
        <title>Red Clover (Trifolium pratense) and Zigzag Clover (T. medium) - A Picture of Genomic Similarities and Differences.</title>
        <authorList>
            <person name="Dluhosova J."/>
            <person name="Istvanek J."/>
            <person name="Nedelnik J."/>
            <person name="Repkova J."/>
        </authorList>
    </citation>
    <scope>NUCLEOTIDE SEQUENCE [LARGE SCALE GENOMIC DNA]</scope>
    <source>
        <strain evidence="2">cv. 10/8</strain>
        <tissue evidence="1">Leaf</tissue>
    </source>
</reference>
<proteinExistence type="predicted"/>
<name>A0A392WDU1_9FABA</name>
<comment type="caution">
    <text evidence="1">The sequence shown here is derived from an EMBL/GenBank/DDBJ whole genome shotgun (WGS) entry which is preliminary data.</text>
</comment>
<evidence type="ECO:0000313" key="2">
    <source>
        <dbReference type="Proteomes" id="UP000265520"/>
    </source>
</evidence>
<dbReference type="AlphaFoldDB" id="A0A392WDU1"/>
<keyword evidence="2" id="KW-1185">Reference proteome</keyword>
<sequence>ATKRDNAVSIPFRDCIDFFEFGVGNSKKAQYLLGLASIPRSVK</sequence>
<dbReference type="EMBL" id="LXQA011453626">
    <property type="protein sequence ID" value="MCI97772.1"/>
    <property type="molecule type" value="Genomic_DNA"/>
</dbReference>